<sequence>MNIPEDPEILWRAMNVAALTVGPLDILARPTVGFTPEERAANAAHNQEMADKALIRYEERLVLTAKAVLKVFMTLKKGGPL</sequence>
<dbReference type="RefSeq" id="WP_184209630.1">
    <property type="nucleotide sequence ID" value="NZ_JACHIF010000005.1"/>
</dbReference>
<dbReference type="EMBL" id="JACHIF010000005">
    <property type="protein sequence ID" value="MBB5038642.1"/>
    <property type="molecule type" value="Genomic_DNA"/>
</dbReference>
<name>A0A7W8DQS3_9BACT</name>
<evidence type="ECO:0000313" key="1">
    <source>
        <dbReference type="EMBL" id="MBB5038642.1"/>
    </source>
</evidence>
<keyword evidence="2" id="KW-1185">Reference proteome</keyword>
<gene>
    <name evidence="1" type="ORF">HNQ64_002905</name>
</gene>
<organism evidence="1 2">
    <name type="scientific">Prosthecobacter dejongeii</name>
    <dbReference type="NCBI Taxonomy" id="48465"/>
    <lineage>
        <taxon>Bacteria</taxon>
        <taxon>Pseudomonadati</taxon>
        <taxon>Verrucomicrobiota</taxon>
        <taxon>Verrucomicrobiia</taxon>
        <taxon>Verrucomicrobiales</taxon>
        <taxon>Verrucomicrobiaceae</taxon>
        <taxon>Prosthecobacter</taxon>
    </lineage>
</organism>
<protein>
    <submittedName>
        <fullName evidence="1">Uncharacterized protein</fullName>
    </submittedName>
</protein>
<dbReference type="AlphaFoldDB" id="A0A7W8DQS3"/>
<reference evidence="1 2" key="1">
    <citation type="submission" date="2020-08" db="EMBL/GenBank/DDBJ databases">
        <title>Genomic Encyclopedia of Type Strains, Phase IV (KMG-IV): sequencing the most valuable type-strain genomes for metagenomic binning, comparative biology and taxonomic classification.</title>
        <authorList>
            <person name="Goeker M."/>
        </authorList>
    </citation>
    <scope>NUCLEOTIDE SEQUENCE [LARGE SCALE GENOMIC DNA]</scope>
    <source>
        <strain evidence="1 2">DSM 12251</strain>
    </source>
</reference>
<dbReference type="Proteomes" id="UP000534294">
    <property type="component" value="Unassembled WGS sequence"/>
</dbReference>
<comment type="caution">
    <text evidence="1">The sequence shown here is derived from an EMBL/GenBank/DDBJ whole genome shotgun (WGS) entry which is preliminary data.</text>
</comment>
<evidence type="ECO:0000313" key="2">
    <source>
        <dbReference type="Proteomes" id="UP000534294"/>
    </source>
</evidence>
<accession>A0A7W8DQS3</accession>
<proteinExistence type="predicted"/>